<dbReference type="OrthoDB" id="3250756at2759"/>
<evidence type="ECO:0008006" key="3">
    <source>
        <dbReference type="Google" id="ProtNLM"/>
    </source>
</evidence>
<evidence type="ECO:0000313" key="1">
    <source>
        <dbReference type="EMBL" id="OBZ71087.1"/>
    </source>
</evidence>
<protein>
    <recommendedName>
        <fullName evidence="3">F-box domain-containing protein</fullName>
    </recommendedName>
</protein>
<name>A0A1C7M3K2_GRIFR</name>
<dbReference type="OMA" id="HEDIKFQ"/>
<evidence type="ECO:0000313" key="2">
    <source>
        <dbReference type="Proteomes" id="UP000092993"/>
    </source>
</evidence>
<dbReference type="AlphaFoldDB" id="A0A1C7M3K2"/>
<keyword evidence="2" id="KW-1185">Reference proteome</keyword>
<accession>A0A1C7M3K2</accession>
<dbReference type="Proteomes" id="UP000092993">
    <property type="component" value="Unassembled WGS sequence"/>
</dbReference>
<proteinExistence type="predicted"/>
<comment type="caution">
    <text evidence="1">The sequence shown here is derived from an EMBL/GenBank/DDBJ whole genome shotgun (WGS) entry which is preliminary data.</text>
</comment>
<organism evidence="1 2">
    <name type="scientific">Grifola frondosa</name>
    <name type="common">Maitake</name>
    <name type="synonym">Polyporus frondosus</name>
    <dbReference type="NCBI Taxonomy" id="5627"/>
    <lineage>
        <taxon>Eukaryota</taxon>
        <taxon>Fungi</taxon>
        <taxon>Dikarya</taxon>
        <taxon>Basidiomycota</taxon>
        <taxon>Agaricomycotina</taxon>
        <taxon>Agaricomycetes</taxon>
        <taxon>Polyporales</taxon>
        <taxon>Grifolaceae</taxon>
        <taxon>Grifola</taxon>
    </lineage>
</organism>
<gene>
    <name evidence="1" type="ORF">A0H81_08944</name>
</gene>
<reference evidence="1 2" key="1">
    <citation type="submission" date="2016-03" db="EMBL/GenBank/DDBJ databases">
        <title>Whole genome sequencing of Grifola frondosa 9006-11.</title>
        <authorList>
            <person name="Min B."/>
            <person name="Park H."/>
            <person name="Kim J.-G."/>
            <person name="Cho H."/>
            <person name="Oh Y.-L."/>
            <person name="Kong W.-S."/>
            <person name="Choi I.-G."/>
        </authorList>
    </citation>
    <scope>NUCLEOTIDE SEQUENCE [LARGE SCALE GENOMIC DNA]</scope>
    <source>
        <strain evidence="1 2">9006-11</strain>
    </source>
</reference>
<dbReference type="EMBL" id="LUGG01000011">
    <property type="protein sequence ID" value="OBZ71087.1"/>
    <property type="molecule type" value="Genomic_DNA"/>
</dbReference>
<sequence length="334" mass="38532">MVVFPPEVLQRASEVRLYEQMALRDPKTAYLACTSVMAHNAYRAAYVRRLWIYQDTRRSSRNQSVPLPPHFWRAIQDALAHMDNLEGLLIHDPSGSNTWVLNSPDFRFQLREASFHLIWDANMVAFLETQHKLRSLSTMDAAEEGPLQPLALDTLQSLEAYNGPVLVVAELLPCPLTHLQIAVDEETAPILPTVVADLGRAKKKLRGLNILYLPEHLVLETLQLISTSVFSSTLRHLGLLSWPVCERHRVHGCLMNFRCLAVMELDLTRWDPQPSLPMQLMLVTELHIYCSSLRHVIFWLGPHRITWSRQEDDQWTNVHLPNRHPVQDNWWRNA</sequence>